<accession>A0A4Y1VJL3</accession>
<gene>
    <name evidence="6" type="primary">rfbX</name>
    <name evidence="6" type="ORF">Bun01g_31150</name>
</gene>
<proteinExistence type="predicted"/>
<dbReference type="PANTHER" id="PTHR43424:SF1">
    <property type="entry name" value="LOCUS PUTATIVE PROTEIN 1-RELATED"/>
    <property type="match status" value="1"/>
</dbReference>
<feature type="transmembrane region" description="Helical" evidence="5">
    <location>
        <begin position="383"/>
        <end position="405"/>
    </location>
</feature>
<feature type="transmembrane region" description="Helical" evidence="5">
    <location>
        <begin position="52"/>
        <end position="70"/>
    </location>
</feature>
<sequence length="483" mass="55503">MENNSIKKNIIYSAILTTSNYVIQLVTFPYLSRILGVENIGIVNFVDGVVNYFIMISMLGLNILGIREVAKASNDISKRNSIFSVLFSINLCFTIIVTLIYISLIYLVPQFYEKRDLLLLGIFKLLFNLFLIEWFYKGIENFKYITARTLVLRIIYLFSLFIFVKNRNDIYVYYIITVLLVVFNAVVNWIYSQRFVLYSWAHVRTFKLYIKPYIYLGFYLILTSAYTTFNVIYLGFVSSEREVGYYVTALKIYIIILGLFTSLTNVMMPRMSALLSNGSVIEFRKKINATYWLFFSVSIPLVFAIIPLSDAIIAIIAGNGYEGAVLPMQLIVPLILIVGIAQVFVSQILIPLKRDAVILKIAVVGAVVGLSFNLTLVSNLASVGTAITLLCSELSVTIFLFCYMFRHRLLFIPINSIKLNVFYSIPYWIIVVLLKGILTDNWQILLLSFVLCCMYFLLSQLFFIKNPWIVSFVQNYIKYKNSK</sequence>
<dbReference type="RefSeq" id="WP_141981911.1">
    <property type="nucleotide sequence ID" value="NZ_AP019724.1"/>
</dbReference>
<feature type="transmembrane region" description="Helical" evidence="5">
    <location>
        <begin position="289"/>
        <end position="318"/>
    </location>
</feature>
<evidence type="ECO:0000313" key="7">
    <source>
        <dbReference type="Proteomes" id="UP000320533"/>
    </source>
</evidence>
<keyword evidence="2 5" id="KW-0812">Transmembrane</keyword>
<evidence type="ECO:0000313" key="6">
    <source>
        <dbReference type="EMBL" id="BBK88745.1"/>
    </source>
</evidence>
<feature type="transmembrane region" description="Helical" evidence="5">
    <location>
        <begin position="82"/>
        <end position="105"/>
    </location>
</feature>
<dbReference type="AlphaFoldDB" id="A0A4Y1VJL3"/>
<dbReference type="InterPro" id="IPR002797">
    <property type="entry name" value="Polysacc_synth"/>
</dbReference>
<evidence type="ECO:0000256" key="4">
    <source>
        <dbReference type="ARBA" id="ARBA00023136"/>
    </source>
</evidence>
<feature type="transmembrane region" description="Helical" evidence="5">
    <location>
        <begin position="170"/>
        <end position="191"/>
    </location>
</feature>
<evidence type="ECO:0000256" key="3">
    <source>
        <dbReference type="ARBA" id="ARBA00022989"/>
    </source>
</evidence>
<comment type="subcellular location">
    <subcellularLocation>
        <location evidence="1">Membrane</location>
        <topology evidence="1">Multi-pass membrane protein</topology>
    </subcellularLocation>
</comment>
<reference evidence="6 7" key="1">
    <citation type="submission" date="2019-06" db="EMBL/GenBank/DDBJ databases">
        <title>Complete genome sequence of Bacteroides uniformis NBRC 113350.</title>
        <authorList>
            <person name="Miura T."/>
            <person name="Furukawa M."/>
            <person name="Shimamura M."/>
            <person name="Ohyama Y."/>
            <person name="Yamazoe A."/>
            <person name="Kawasaki H."/>
        </authorList>
    </citation>
    <scope>NUCLEOTIDE SEQUENCE [LARGE SCALE GENOMIC DNA]</scope>
    <source>
        <strain evidence="6 7">NBRC 113350</strain>
    </source>
</reference>
<dbReference type="GO" id="GO:0016020">
    <property type="term" value="C:membrane"/>
    <property type="evidence" value="ECO:0007669"/>
    <property type="project" value="UniProtKB-SubCell"/>
</dbReference>
<dbReference type="PANTHER" id="PTHR43424">
    <property type="entry name" value="LOCUS PUTATIVE PROTEIN 1-RELATED"/>
    <property type="match status" value="1"/>
</dbReference>
<dbReference type="InterPro" id="IPR052556">
    <property type="entry name" value="PolySynth_Transporter"/>
</dbReference>
<feature type="transmembrane region" description="Helical" evidence="5">
    <location>
        <begin position="357"/>
        <end position="377"/>
    </location>
</feature>
<name>A0A4Y1VJL3_BACUN</name>
<feature type="transmembrane region" description="Helical" evidence="5">
    <location>
        <begin position="145"/>
        <end position="164"/>
    </location>
</feature>
<feature type="transmembrane region" description="Helical" evidence="5">
    <location>
        <begin position="330"/>
        <end position="350"/>
    </location>
</feature>
<dbReference type="EMBL" id="AP019724">
    <property type="protein sequence ID" value="BBK88745.1"/>
    <property type="molecule type" value="Genomic_DNA"/>
</dbReference>
<feature type="transmembrane region" description="Helical" evidence="5">
    <location>
        <begin position="444"/>
        <end position="464"/>
    </location>
</feature>
<evidence type="ECO:0000256" key="5">
    <source>
        <dbReference type="SAM" id="Phobius"/>
    </source>
</evidence>
<protein>
    <submittedName>
        <fullName evidence="6">Putative O-antigen transporter</fullName>
    </submittedName>
</protein>
<evidence type="ECO:0000256" key="1">
    <source>
        <dbReference type="ARBA" id="ARBA00004141"/>
    </source>
</evidence>
<keyword evidence="4 5" id="KW-0472">Membrane</keyword>
<feature type="transmembrane region" description="Helical" evidence="5">
    <location>
        <begin position="243"/>
        <end position="268"/>
    </location>
</feature>
<feature type="transmembrane region" description="Helical" evidence="5">
    <location>
        <begin position="417"/>
        <end position="438"/>
    </location>
</feature>
<dbReference type="Pfam" id="PF01943">
    <property type="entry name" value="Polysacc_synt"/>
    <property type="match status" value="1"/>
</dbReference>
<dbReference type="KEGG" id="bun:Bun01g_31150"/>
<feature type="transmembrane region" description="Helical" evidence="5">
    <location>
        <begin position="117"/>
        <end position="136"/>
    </location>
</feature>
<evidence type="ECO:0000256" key="2">
    <source>
        <dbReference type="ARBA" id="ARBA00022692"/>
    </source>
</evidence>
<organism evidence="6 7">
    <name type="scientific">Bacteroides uniformis</name>
    <dbReference type="NCBI Taxonomy" id="820"/>
    <lineage>
        <taxon>Bacteria</taxon>
        <taxon>Pseudomonadati</taxon>
        <taxon>Bacteroidota</taxon>
        <taxon>Bacteroidia</taxon>
        <taxon>Bacteroidales</taxon>
        <taxon>Bacteroidaceae</taxon>
        <taxon>Bacteroides</taxon>
    </lineage>
</organism>
<dbReference type="Proteomes" id="UP000320533">
    <property type="component" value="Chromosome"/>
</dbReference>
<keyword evidence="3 5" id="KW-1133">Transmembrane helix</keyword>
<feature type="transmembrane region" description="Helical" evidence="5">
    <location>
        <begin position="12"/>
        <end position="32"/>
    </location>
</feature>
<feature type="transmembrane region" description="Helical" evidence="5">
    <location>
        <begin position="212"/>
        <end position="237"/>
    </location>
</feature>